<name>A0A0V8JK00_9BACI</name>
<proteinExistence type="predicted"/>
<reference evidence="2 3" key="1">
    <citation type="submission" date="2015-11" db="EMBL/GenBank/DDBJ databases">
        <title>Bacillus caseinolyticus sp nov.</title>
        <authorList>
            <person name="Dastager S.G."/>
            <person name="Mawlankar R."/>
        </authorList>
    </citation>
    <scope>NUCLEOTIDE SEQUENCE [LARGE SCALE GENOMIC DNA]</scope>
    <source>
        <strain evidence="2 3">SGD-V-76</strain>
    </source>
</reference>
<gene>
    <name evidence="2" type="ORF">AS180_13445</name>
</gene>
<feature type="compositionally biased region" description="Basic and acidic residues" evidence="1">
    <location>
        <begin position="1"/>
        <end position="11"/>
    </location>
</feature>
<dbReference type="EMBL" id="LNQP01000045">
    <property type="protein sequence ID" value="KSU87394.1"/>
    <property type="molecule type" value="Genomic_DNA"/>
</dbReference>
<accession>A0A0V8JK00</accession>
<evidence type="ECO:0000313" key="3">
    <source>
        <dbReference type="Proteomes" id="UP000053681"/>
    </source>
</evidence>
<comment type="caution">
    <text evidence="2">The sequence shown here is derived from an EMBL/GenBank/DDBJ whole genome shotgun (WGS) entry which is preliminary data.</text>
</comment>
<protein>
    <submittedName>
        <fullName evidence="2">Uncharacterized protein</fullName>
    </submittedName>
</protein>
<sequence length="67" mass="7680">MDSHLTAKEQQKFNMSPIQYEQMSTSADTAIIERPVELPTYKPREYVKIGATNYVISEGKSILEENE</sequence>
<dbReference type="Proteomes" id="UP000053681">
    <property type="component" value="Unassembled WGS sequence"/>
</dbReference>
<feature type="region of interest" description="Disordered" evidence="1">
    <location>
        <begin position="1"/>
        <end position="20"/>
    </location>
</feature>
<dbReference type="AlphaFoldDB" id="A0A0V8JK00"/>
<evidence type="ECO:0000313" key="2">
    <source>
        <dbReference type="EMBL" id="KSU87394.1"/>
    </source>
</evidence>
<organism evidence="2 3">
    <name type="scientific">Priestia veravalensis</name>
    <dbReference type="NCBI Taxonomy" id="1414648"/>
    <lineage>
        <taxon>Bacteria</taxon>
        <taxon>Bacillati</taxon>
        <taxon>Bacillota</taxon>
        <taxon>Bacilli</taxon>
        <taxon>Bacillales</taxon>
        <taxon>Bacillaceae</taxon>
        <taxon>Priestia</taxon>
    </lineage>
</organism>
<evidence type="ECO:0000256" key="1">
    <source>
        <dbReference type="SAM" id="MobiDB-lite"/>
    </source>
</evidence>
<keyword evidence="3" id="KW-1185">Reference proteome</keyword>